<feature type="signal peptide" evidence="1">
    <location>
        <begin position="1"/>
        <end position="26"/>
    </location>
</feature>
<sequence>MIRYRRALRSGAVVCAAAVVAGWQQAQPGSHPHPSGSSGVEAAAALRVSIVRAPADPAPAAAGV</sequence>
<evidence type="ECO:0000313" key="2">
    <source>
        <dbReference type="EMBL" id="GFJ93477.1"/>
    </source>
</evidence>
<accession>A0A6V8LHB4</accession>
<evidence type="ECO:0000313" key="3">
    <source>
        <dbReference type="Proteomes" id="UP000482960"/>
    </source>
</evidence>
<organism evidence="2 3">
    <name type="scientific">Phytohabitans rumicis</name>
    <dbReference type="NCBI Taxonomy" id="1076125"/>
    <lineage>
        <taxon>Bacteria</taxon>
        <taxon>Bacillati</taxon>
        <taxon>Actinomycetota</taxon>
        <taxon>Actinomycetes</taxon>
        <taxon>Micromonosporales</taxon>
        <taxon>Micromonosporaceae</taxon>
    </lineage>
</organism>
<keyword evidence="1" id="KW-0732">Signal</keyword>
<comment type="caution">
    <text evidence="2">The sequence shown here is derived from an EMBL/GenBank/DDBJ whole genome shotgun (WGS) entry which is preliminary data.</text>
</comment>
<dbReference type="AlphaFoldDB" id="A0A6V8LHB4"/>
<evidence type="ECO:0000256" key="1">
    <source>
        <dbReference type="SAM" id="SignalP"/>
    </source>
</evidence>
<name>A0A6V8LHB4_9ACTN</name>
<protein>
    <submittedName>
        <fullName evidence="2">Uncharacterized protein</fullName>
    </submittedName>
</protein>
<dbReference type="Proteomes" id="UP000482960">
    <property type="component" value="Unassembled WGS sequence"/>
</dbReference>
<reference evidence="2 3" key="1">
    <citation type="submission" date="2020-03" db="EMBL/GenBank/DDBJ databases">
        <title>Whole genome shotgun sequence of Phytohabitans rumicis NBRC 108638.</title>
        <authorList>
            <person name="Komaki H."/>
            <person name="Tamura T."/>
        </authorList>
    </citation>
    <scope>NUCLEOTIDE SEQUENCE [LARGE SCALE GENOMIC DNA]</scope>
    <source>
        <strain evidence="2 3">NBRC 108638</strain>
    </source>
</reference>
<dbReference type="EMBL" id="BLPG01000001">
    <property type="protein sequence ID" value="GFJ93477.1"/>
    <property type="molecule type" value="Genomic_DNA"/>
</dbReference>
<gene>
    <name evidence="2" type="ORF">Prum_071190</name>
</gene>
<keyword evidence="3" id="KW-1185">Reference proteome</keyword>
<reference evidence="2 3" key="2">
    <citation type="submission" date="2020-03" db="EMBL/GenBank/DDBJ databases">
        <authorList>
            <person name="Ichikawa N."/>
            <person name="Kimura A."/>
            <person name="Kitahashi Y."/>
            <person name="Uohara A."/>
        </authorList>
    </citation>
    <scope>NUCLEOTIDE SEQUENCE [LARGE SCALE GENOMIC DNA]</scope>
    <source>
        <strain evidence="2 3">NBRC 108638</strain>
    </source>
</reference>
<feature type="chain" id="PRO_5028961574" evidence="1">
    <location>
        <begin position="27"/>
        <end position="64"/>
    </location>
</feature>
<proteinExistence type="predicted"/>